<dbReference type="EMBL" id="HBUF01193653">
    <property type="protein sequence ID" value="CAG6659256.1"/>
    <property type="molecule type" value="Transcribed_RNA"/>
</dbReference>
<dbReference type="EMBL" id="HBUF01666000">
    <property type="protein sequence ID" value="CAG6789629.1"/>
    <property type="molecule type" value="Transcribed_RNA"/>
</dbReference>
<dbReference type="EMBL" id="HBUF01193656">
    <property type="protein sequence ID" value="CAG6659259.1"/>
    <property type="molecule type" value="Transcribed_RNA"/>
</dbReference>
<dbReference type="EMBL" id="HBUF01193657">
    <property type="protein sequence ID" value="CAG6659260.1"/>
    <property type="molecule type" value="Transcribed_RNA"/>
</dbReference>
<evidence type="ECO:0000313" key="1">
    <source>
        <dbReference type="EMBL" id="CAG6659257.1"/>
    </source>
</evidence>
<dbReference type="EMBL" id="HBUF01193655">
    <property type="protein sequence ID" value="CAG6659258.1"/>
    <property type="molecule type" value="Transcribed_RNA"/>
</dbReference>
<protein>
    <submittedName>
        <fullName evidence="1">Uncharacterized protein</fullName>
    </submittedName>
</protein>
<reference evidence="1" key="1">
    <citation type="submission" date="2021-05" db="EMBL/GenBank/DDBJ databases">
        <authorList>
            <person name="Alioto T."/>
            <person name="Alioto T."/>
            <person name="Gomez Garrido J."/>
        </authorList>
    </citation>
    <scope>NUCLEOTIDE SEQUENCE</scope>
</reference>
<proteinExistence type="predicted"/>
<organism evidence="1">
    <name type="scientific">Cacopsylla melanoneura</name>
    <dbReference type="NCBI Taxonomy" id="428564"/>
    <lineage>
        <taxon>Eukaryota</taxon>
        <taxon>Metazoa</taxon>
        <taxon>Ecdysozoa</taxon>
        <taxon>Arthropoda</taxon>
        <taxon>Hexapoda</taxon>
        <taxon>Insecta</taxon>
        <taxon>Pterygota</taxon>
        <taxon>Neoptera</taxon>
        <taxon>Paraneoptera</taxon>
        <taxon>Hemiptera</taxon>
        <taxon>Sternorrhyncha</taxon>
        <taxon>Psylloidea</taxon>
        <taxon>Psyllidae</taxon>
        <taxon>Psyllinae</taxon>
        <taxon>Cacopsylla</taxon>
    </lineage>
</organism>
<dbReference type="AlphaFoldDB" id="A0A8D8S0N1"/>
<name>A0A8D8S0N1_9HEMI</name>
<sequence>MHKSPLCRLSPIECSGDMTKRPQSPNKHCYLYRERRDKRKTSHKKIKGRHSRNSINIENVNYNGTKHKTITVDILQNTTNGGYKIDYETKQQRLVSINTLGNVIVRVVKPQTHGNDRKVK</sequence>
<accession>A0A8D8S0N1</accession>
<dbReference type="EMBL" id="HBUF01193654">
    <property type="protein sequence ID" value="CAG6659257.1"/>
    <property type="molecule type" value="Transcribed_RNA"/>
</dbReference>